<feature type="domain" description="EamA" evidence="8">
    <location>
        <begin position="6"/>
        <end position="139"/>
    </location>
</feature>
<proteinExistence type="inferred from homology"/>
<comment type="subcellular location">
    <subcellularLocation>
        <location evidence="1">Cell membrane</location>
        <topology evidence="1">Multi-pass membrane protein</topology>
    </subcellularLocation>
</comment>
<keyword evidence="10" id="KW-1185">Reference proteome</keyword>
<dbReference type="OrthoDB" id="1682095at2"/>
<evidence type="ECO:0000256" key="2">
    <source>
        <dbReference type="ARBA" id="ARBA00007362"/>
    </source>
</evidence>
<feature type="transmembrane region" description="Helical" evidence="7">
    <location>
        <begin position="252"/>
        <end position="271"/>
    </location>
</feature>
<dbReference type="GO" id="GO:0005886">
    <property type="term" value="C:plasma membrane"/>
    <property type="evidence" value="ECO:0007669"/>
    <property type="project" value="UniProtKB-SubCell"/>
</dbReference>
<dbReference type="EMBL" id="FXAZ01000002">
    <property type="protein sequence ID" value="SMG36007.1"/>
    <property type="molecule type" value="Genomic_DNA"/>
</dbReference>
<feature type="transmembrane region" description="Helical" evidence="7">
    <location>
        <begin position="128"/>
        <end position="145"/>
    </location>
</feature>
<evidence type="ECO:0000256" key="1">
    <source>
        <dbReference type="ARBA" id="ARBA00004651"/>
    </source>
</evidence>
<dbReference type="InterPro" id="IPR000620">
    <property type="entry name" value="EamA_dom"/>
</dbReference>
<organism evidence="9 10">
    <name type="scientific">Paenibacillus aquistagni</name>
    <dbReference type="NCBI Taxonomy" id="1852522"/>
    <lineage>
        <taxon>Bacteria</taxon>
        <taxon>Bacillati</taxon>
        <taxon>Bacillota</taxon>
        <taxon>Bacilli</taxon>
        <taxon>Bacillales</taxon>
        <taxon>Paenibacillaceae</taxon>
        <taxon>Paenibacillus</taxon>
    </lineage>
</organism>
<evidence type="ECO:0000313" key="9">
    <source>
        <dbReference type="EMBL" id="SMG36007.1"/>
    </source>
</evidence>
<sequence length="318" mass="34309">MTASKKAYTAAVLQASIIGLSFLFVKVALAEAGPLDVLAHRFTLSFLAMSLMMLIGHKRLKITWKDIKALLPLALLYPAGFFAFQAFGLFYTSSSEAGIIQASIPVITVILASWFLGETTTLQQKIGILLSASGVAFMFLMKGVSLSQSSLLGGILIFISAIASAGYNVLARKISKRYSLMEMTYVMLSIGFVVFNVLALTQHAFNHSMDTFLVPYGKPAYLLAIVYLGLCSSLVSALLSNYALSILKASQVSVFMHLATVITLFSGVLFLQETLSASDIGGALLILLGVFGTQIPLFKKRESHAQLKQVKKEGVGIR</sequence>
<evidence type="ECO:0000313" key="10">
    <source>
        <dbReference type="Proteomes" id="UP000193834"/>
    </source>
</evidence>
<keyword evidence="5 7" id="KW-1133">Transmembrane helix</keyword>
<feature type="transmembrane region" description="Helical" evidence="7">
    <location>
        <begin position="69"/>
        <end position="91"/>
    </location>
</feature>
<accession>A0A1X7K4R7</accession>
<dbReference type="PANTHER" id="PTHR32322">
    <property type="entry name" value="INNER MEMBRANE TRANSPORTER"/>
    <property type="match status" value="1"/>
</dbReference>
<keyword evidence="4 7" id="KW-0812">Transmembrane</keyword>
<dbReference type="InterPro" id="IPR037185">
    <property type="entry name" value="EmrE-like"/>
</dbReference>
<feature type="transmembrane region" description="Helical" evidence="7">
    <location>
        <begin position="97"/>
        <end position="116"/>
    </location>
</feature>
<evidence type="ECO:0000256" key="7">
    <source>
        <dbReference type="SAM" id="Phobius"/>
    </source>
</evidence>
<comment type="similarity">
    <text evidence="2">Belongs to the EamA transporter family.</text>
</comment>
<gene>
    <name evidence="9" type="ORF">SAMN06295960_2072</name>
</gene>
<feature type="transmembrane region" description="Helical" evidence="7">
    <location>
        <begin position="151"/>
        <end position="171"/>
    </location>
</feature>
<reference evidence="9 10" key="1">
    <citation type="submission" date="2017-04" db="EMBL/GenBank/DDBJ databases">
        <authorList>
            <person name="Afonso C.L."/>
            <person name="Miller P.J."/>
            <person name="Scott M.A."/>
            <person name="Spackman E."/>
            <person name="Goraichik I."/>
            <person name="Dimitrov K.M."/>
            <person name="Suarez D.L."/>
            <person name="Swayne D.E."/>
        </authorList>
    </citation>
    <scope>NUCLEOTIDE SEQUENCE [LARGE SCALE GENOMIC DNA]</scope>
    <source>
        <strain evidence="9 10">11</strain>
    </source>
</reference>
<feature type="transmembrane region" description="Helical" evidence="7">
    <location>
        <begin position="220"/>
        <end position="240"/>
    </location>
</feature>
<dbReference type="InterPro" id="IPR050638">
    <property type="entry name" value="AA-Vitamin_Transporters"/>
</dbReference>
<feature type="transmembrane region" description="Helical" evidence="7">
    <location>
        <begin position="40"/>
        <end position="57"/>
    </location>
</feature>
<keyword evidence="3" id="KW-1003">Cell membrane</keyword>
<evidence type="ECO:0000256" key="6">
    <source>
        <dbReference type="ARBA" id="ARBA00023136"/>
    </source>
</evidence>
<feature type="transmembrane region" description="Helical" evidence="7">
    <location>
        <begin position="277"/>
        <end position="298"/>
    </location>
</feature>
<dbReference type="Pfam" id="PF00892">
    <property type="entry name" value="EamA"/>
    <property type="match status" value="2"/>
</dbReference>
<evidence type="ECO:0000256" key="4">
    <source>
        <dbReference type="ARBA" id="ARBA00022692"/>
    </source>
</evidence>
<dbReference type="AlphaFoldDB" id="A0A1X7K4R7"/>
<dbReference type="PANTHER" id="PTHR32322:SF18">
    <property type="entry name" value="S-ADENOSYLMETHIONINE_S-ADENOSYLHOMOCYSTEINE TRANSPORTER"/>
    <property type="match status" value="1"/>
</dbReference>
<feature type="domain" description="EamA" evidence="8">
    <location>
        <begin position="152"/>
        <end position="292"/>
    </location>
</feature>
<evidence type="ECO:0000259" key="8">
    <source>
        <dbReference type="Pfam" id="PF00892"/>
    </source>
</evidence>
<dbReference type="SUPFAM" id="SSF103481">
    <property type="entry name" value="Multidrug resistance efflux transporter EmrE"/>
    <property type="match status" value="2"/>
</dbReference>
<dbReference type="STRING" id="1852522.SAMN06295960_2072"/>
<evidence type="ECO:0000256" key="3">
    <source>
        <dbReference type="ARBA" id="ARBA00022475"/>
    </source>
</evidence>
<keyword evidence="6 7" id="KW-0472">Membrane</keyword>
<dbReference type="Proteomes" id="UP000193834">
    <property type="component" value="Unassembled WGS sequence"/>
</dbReference>
<feature type="transmembrane region" description="Helical" evidence="7">
    <location>
        <begin position="183"/>
        <end position="200"/>
    </location>
</feature>
<dbReference type="RefSeq" id="WP_085494286.1">
    <property type="nucleotide sequence ID" value="NZ_FXAZ01000002.1"/>
</dbReference>
<evidence type="ECO:0000256" key="5">
    <source>
        <dbReference type="ARBA" id="ARBA00022989"/>
    </source>
</evidence>
<protein>
    <submittedName>
        <fullName evidence="9">EamA domain-containing membrane protein RarD</fullName>
    </submittedName>
</protein>
<name>A0A1X7K4R7_9BACL</name>